<reference evidence="6 7" key="1">
    <citation type="submission" date="2018-03" db="EMBL/GenBank/DDBJ databases">
        <title>Genome sequence of Paenibacillus elgii strain AC13 an antimicrobial compound producing bacteria.</title>
        <authorList>
            <person name="Kurokawa A.S."/>
            <person name="Araujo J.F."/>
            <person name="Costa R.A."/>
            <person name="Ortega D.B."/>
            <person name="Pires A.S."/>
            <person name="Pappas G.J.Jr."/>
            <person name="Franco O.L."/>
            <person name="Barreto C."/>
            <person name="Magalhaes B.S."/>
            <person name="Kruger R.H."/>
        </authorList>
    </citation>
    <scope>NUCLEOTIDE SEQUENCE [LARGE SCALE GENOMIC DNA]</scope>
    <source>
        <strain evidence="6 7">AC13</strain>
    </source>
</reference>
<organism evidence="6 7">
    <name type="scientific">Paenibacillus elgii</name>
    <dbReference type="NCBI Taxonomy" id="189691"/>
    <lineage>
        <taxon>Bacteria</taxon>
        <taxon>Bacillati</taxon>
        <taxon>Bacillota</taxon>
        <taxon>Bacilli</taxon>
        <taxon>Bacillales</taxon>
        <taxon>Paenibacillaceae</taxon>
        <taxon>Paenibacillus</taxon>
    </lineage>
</organism>
<keyword evidence="2" id="KW-0813">Transport</keyword>
<keyword evidence="3" id="KW-0547">Nucleotide-binding</keyword>
<sequence length="344" mass="38679">MRLIETEGLTKVYQREGRWFPSANDAMPVVDRVSLHVDKGETLGLVGESGSGKSTLARLLLGLETATEGRLLFGGEEVTRWGFKRLRTIRSRMQMVFQNSYSSFDPLFTVERIVGEPLRSYGGMAALERRRVILESLDMVGLEAAYAERYPHELSGGQLQRVNIARALVLQPELLICDEPFSSLDFKLRRQILTLLEELKIRFGLSYLYITHDLSSVSRFCDRVAVMYKGQIVETLPAARIAEEALHPYTRSLLDAVPVQDPRLRRSRTGRPFGEPALSQGERVTQGCRFCSRCPAAMPVCFTVEPVLETKRPSHQAACHLYANEAGGKASQTFQIVKEQGQLR</sequence>
<dbReference type="FunFam" id="3.40.50.300:FF:000016">
    <property type="entry name" value="Oligopeptide ABC transporter ATP-binding component"/>
    <property type="match status" value="1"/>
</dbReference>
<evidence type="ECO:0000256" key="4">
    <source>
        <dbReference type="ARBA" id="ARBA00022840"/>
    </source>
</evidence>
<dbReference type="PROSITE" id="PS00211">
    <property type="entry name" value="ABC_TRANSPORTER_1"/>
    <property type="match status" value="1"/>
</dbReference>
<dbReference type="PANTHER" id="PTHR43776">
    <property type="entry name" value="TRANSPORT ATP-BINDING PROTEIN"/>
    <property type="match status" value="1"/>
</dbReference>
<evidence type="ECO:0000256" key="3">
    <source>
        <dbReference type="ARBA" id="ARBA00022741"/>
    </source>
</evidence>
<accession>A0A2T6FWR9</accession>
<comment type="similarity">
    <text evidence="1">Belongs to the ABC transporter superfamily.</text>
</comment>
<evidence type="ECO:0000256" key="1">
    <source>
        <dbReference type="ARBA" id="ARBA00005417"/>
    </source>
</evidence>
<dbReference type="PROSITE" id="PS50893">
    <property type="entry name" value="ABC_TRANSPORTER_2"/>
    <property type="match status" value="1"/>
</dbReference>
<dbReference type="GO" id="GO:0015833">
    <property type="term" value="P:peptide transport"/>
    <property type="evidence" value="ECO:0007669"/>
    <property type="project" value="InterPro"/>
</dbReference>
<dbReference type="Pfam" id="PF08352">
    <property type="entry name" value="oligo_HPY"/>
    <property type="match status" value="1"/>
</dbReference>
<evidence type="ECO:0000256" key="2">
    <source>
        <dbReference type="ARBA" id="ARBA00022448"/>
    </source>
</evidence>
<dbReference type="Pfam" id="PF00005">
    <property type="entry name" value="ABC_tran"/>
    <property type="match status" value="1"/>
</dbReference>
<dbReference type="CDD" id="cd03257">
    <property type="entry name" value="ABC_NikE_OppD_transporters"/>
    <property type="match status" value="1"/>
</dbReference>
<proteinExistence type="inferred from homology"/>
<gene>
    <name evidence="6" type="ORF">C8Z91_23335</name>
</gene>
<dbReference type="SMART" id="SM00382">
    <property type="entry name" value="AAA"/>
    <property type="match status" value="1"/>
</dbReference>
<dbReference type="EMBL" id="PYHP01000069">
    <property type="protein sequence ID" value="PUA36353.1"/>
    <property type="molecule type" value="Genomic_DNA"/>
</dbReference>
<dbReference type="GO" id="GO:0005524">
    <property type="term" value="F:ATP binding"/>
    <property type="evidence" value="ECO:0007669"/>
    <property type="project" value="UniProtKB-KW"/>
</dbReference>
<dbReference type="AlphaFoldDB" id="A0A2T6FWR9"/>
<dbReference type="NCBIfam" id="TIGR01727">
    <property type="entry name" value="oligo_HPY"/>
    <property type="match status" value="1"/>
</dbReference>
<dbReference type="Proteomes" id="UP000244184">
    <property type="component" value="Unassembled WGS sequence"/>
</dbReference>
<dbReference type="InterPro" id="IPR017871">
    <property type="entry name" value="ABC_transporter-like_CS"/>
</dbReference>
<evidence type="ECO:0000259" key="5">
    <source>
        <dbReference type="PROSITE" id="PS50893"/>
    </source>
</evidence>
<dbReference type="RefSeq" id="WP_108533415.1">
    <property type="nucleotide sequence ID" value="NZ_PYHP01000069.1"/>
</dbReference>
<dbReference type="GO" id="GO:0016887">
    <property type="term" value="F:ATP hydrolysis activity"/>
    <property type="evidence" value="ECO:0007669"/>
    <property type="project" value="InterPro"/>
</dbReference>
<dbReference type="InterPro" id="IPR003593">
    <property type="entry name" value="AAA+_ATPase"/>
</dbReference>
<dbReference type="InterPro" id="IPR050319">
    <property type="entry name" value="ABC_transp_ATP-bind"/>
</dbReference>
<protein>
    <submittedName>
        <fullName evidence="6">ABC transporter ATP-binding protein</fullName>
    </submittedName>
</protein>
<keyword evidence="4 6" id="KW-0067">ATP-binding</keyword>
<dbReference type="SUPFAM" id="SSF52540">
    <property type="entry name" value="P-loop containing nucleoside triphosphate hydrolases"/>
    <property type="match status" value="1"/>
</dbReference>
<dbReference type="PANTHER" id="PTHR43776:SF7">
    <property type="entry name" value="D,D-DIPEPTIDE TRANSPORT ATP-BINDING PROTEIN DDPF-RELATED"/>
    <property type="match status" value="1"/>
</dbReference>
<name>A0A2T6FWR9_9BACL</name>
<dbReference type="InterPro" id="IPR027417">
    <property type="entry name" value="P-loop_NTPase"/>
</dbReference>
<dbReference type="Gene3D" id="3.40.50.300">
    <property type="entry name" value="P-loop containing nucleotide triphosphate hydrolases"/>
    <property type="match status" value="1"/>
</dbReference>
<dbReference type="InterPro" id="IPR003439">
    <property type="entry name" value="ABC_transporter-like_ATP-bd"/>
</dbReference>
<evidence type="ECO:0000313" key="7">
    <source>
        <dbReference type="Proteomes" id="UP000244184"/>
    </source>
</evidence>
<feature type="domain" description="ABC transporter" evidence="5">
    <location>
        <begin position="4"/>
        <end position="254"/>
    </location>
</feature>
<comment type="caution">
    <text evidence="6">The sequence shown here is derived from an EMBL/GenBank/DDBJ whole genome shotgun (WGS) entry which is preliminary data.</text>
</comment>
<dbReference type="InterPro" id="IPR013563">
    <property type="entry name" value="Oligopep_ABC_C"/>
</dbReference>
<evidence type="ECO:0000313" key="6">
    <source>
        <dbReference type="EMBL" id="PUA36353.1"/>
    </source>
</evidence>
<dbReference type="GO" id="GO:0055085">
    <property type="term" value="P:transmembrane transport"/>
    <property type="evidence" value="ECO:0007669"/>
    <property type="project" value="UniProtKB-ARBA"/>
</dbReference>